<keyword evidence="6" id="KW-0539">Nucleus</keyword>
<dbReference type="Pfam" id="PF09341">
    <property type="entry name" value="Pcc1"/>
    <property type="match status" value="1"/>
</dbReference>
<dbReference type="EMBL" id="KZ988109">
    <property type="protein sequence ID" value="RKP13099.1"/>
    <property type="molecule type" value="Genomic_DNA"/>
</dbReference>
<dbReference type="GO" id="GO:0008033">
    <property type="term" value="P:tRNA processing"/>
    <property type="evidence" value="ECO:0007669"/>
    <property type="project" value="UniProtKB-KW"/>
</dbReference>
<evidence type="ECO:0000256" key="5">
    <source>
        <dbReference type="ARBA" id="ARBA00022694"/>
    </source>
</evidence>
<dbReference type="PANTHER" id="PTHR31283">
    <property type="entry name" value="EKC/KEOPS COMPLEX SUBUNIT PCC1 FAMILY MEMBER"/>
    <property type="match status" value="1"/>
</dbReference>
<keyword evidence="4" id="KW-0963">Cytoplasm</keyword>
<dbReference type="InterPro" id="IPR015419">
    <property type="entry name" value="CTAG/Pcc1"/>
</dbReference>
<dbReference type="OrthoDB" id="10025739at2759"/>
<evidence type="ECO:0000313" key="8">
    <source>
        <dbReference type="Proteomes" id="UP000267251"/>
    </source>
</evidence>
<comment type="subcellular location">
    <subcellularLocation>
        <location evidence="2">Cytoplasm</location>
    </subcellularLocation>
    <subcellularLocation>
        <location evidence="1">Nucleus</location>
    </subcellularLocation>
</comment>
<comment type="similarity">
    <text evidence="3">Belongs to the CTAG/PCC1 family.</text>
</comment>
<dbReference type="GO" id="GO:0005737">
    <property type="term" value="C:cytoplasm"/>
    <property type="evidence" value="ECO:0007669"/>
    <property type="project" value="UniProtKB-SubCell"/>
</dbReference>
<evidence type="ECO:0000256" key="3">
    <source>
        <dbReference type="ARBA" id="ARBA00007073"/>
    </source>
</evidence>
<dbReference type="AlphaFoldDB" id="A0A4V1IY27"/>
<keyword evidence="8" id="KW-1185">Reference proteome</keyword>
<evidence type="ECO:0000256" key="6">
    <source>
        <dbReference type="ARBA" id="ARBA00023242"/>
    </source>
</evidence>
<evidence type="ECO:0000256" key="1">
    <source>
        <dbReference type="ARBA" id="ARBA00004123"/>
    </source>
</evidence>
<organism evidence="7 8">
    <name type="scientific">Piptocephalis cylindrospora</name>
    <dbReference type="NCBI Taxonomy" id="1907219"/>
    <lineage>
        <taxon>Eukaryota</taxon>
        <taxon>Fungi</taxon>
        <taxon>Fungi incertae sedis</taxon>
        <taxon>Zoopagomycota</taxon>
        <taxon>Zoopagomycotina</taxon>
        <taxon>Zoopagomycetes</taxon>
        <taxon>Zoopagales</taxon>
        <taxon>Piptocephalidaceae</taxon>
        <taxon>Piptocephalis</taxon>
    </lineage>
</organism>
<evidence type="ECO:0000256" key="4">
    <source>
        <dbReference type="ARBA" id="ARBA00022490"/>
    </source>
</evidence>
<keyword evidence="5" id="KW-0819">tRNA processing</keyword>
<proteinExistence type="inferred from homology"/>
<dbReference type="PANTHER" id="PTHR31283:SF5">
    <property type="entry name" value="EKC_KEOPS COMPLEX SUBUNIT LAGE3"/>
    <property type="match status" value="1"/>
</dbReference>
<dbReference type="GO" id="GO:0000408">
    <property type="term" value="C:EKC/KEOPS complex"/>
    <property type="evidence" value="ECO:0007669"/>
    <property type="project" value="TreeGrafter"/>
</dbReference>
<sequence>MSHSLSLSIPFPERRLAEHACQVLSVDPELKPSAIQRTFSVSDAGALEIHFQSDNLKLIRVSANGLLELLHVIIRTMDAFDPMKSKRT</sequence>
<name>A0A4V1IY27_9FUNG</name>
<evidence type="ECO:0000256" key="2">
    <source>
        <dbReference type="ARBA" id="ARBA00004496"/>
    </source>
</evidence>
<gene>
    <name evidence="7" type="ORF">BJ684DRAFT_20392</name>
</gene>
<accession>A0A4V1IY27</accession>
<evidence type="ECO:0000313" key="7">
    <source>
        <dbReference type="EMBL" id="RKP13099.1"/>
    </source>
</evidence>
<dbReference type="FunFam" id="3.30.310.50:FF:000005">
    <property type="entry name" value="L antigen family member 3"/>
    <property type="match status" value="1"/>
</dbReference>
<reference evidence="8" key="1">
    <citation type="journal article" date="2018" name="Nat. Microbiol.">
        <title>Leveraging single-cell genomics to expand the fungal tree of life.</title>
        <authorList>
            <person name="Ahrendt S.R."/>
            <person name="Quandt C.A."/>
            <person name="Ciobanu D."/>
            <person name="Clum A."/>
            <person name="Salamov A."/>
            <person name="Andreopoulos B."/>
            <person name="Cheng J.F."/>
            <person name="Woyke T."/>
            <person name="Pelin A."/>
            <person name="Henrissat B."/>
            <person name="Reynolds N.K."/>
            <person name="Benny G.L."/>
            <person name="Smith M.E."/>
            <person name="James T.Y."/>
            <person name="Grigoriev I.V."/>
        </authorList>
    </citation>
    <scope>NUCLEOTIDE SEQUENCE [LARGE SCALE GENOMIC DNA]</scope>
</reference>
<dbReference type="GO" id="GO:0005634">
    <property type="term" value="C:nucleus"/>
    <property type="evidence" value="ECO:0007669"/>
    <property type="project" value="UniProtKB-SubCell"/>
</dbReference>
<dbReference type="Proteomes" id="UP000267251">
    <property type="component" value="Unassembled WGS sequence"/>
</dbReference>
<dbReference type="Gene3D" id="3.30.310.50">
    <property type="entry name" value="Alpha-D-phosphohexomutase, C-terminal domain"/>
    <property type="match status" value="1"/>
</dbReference>
<protein>
    <submittedName>
        <fullName evidence="7">CTAG/Pcc1 family</fullName>
    </submittedName>
</protein>
<dbReference type="GO" id="GO:0070525">
    <property type="term" value="P:tRNA threonylcarbamoyladenosine metabolic process"/>
    <property type="evidence" value="ECO:0007669"/>
    <property type="project" value="TreeGrafter"/>
</dbReference>